<dbReference type="InterPro" id="IPR011990">
    <property type="entry name" value="TPR-like_helical_dom_sf"/>
</dbReference>
<dbReference type="SUPFAM" id="SSF48452">
    <property type="entry name" value="TPR-like"/>
    <property type="match status" value="1"/>
</dbReference>
<feature type="domain" description="SET" evidence="4">
    <location>
        <begin position="227"/>
        <end position="324"/>
    </location>
</feature>
<keyword evidence="6" id="KW-1185">Reference proteome</keyword>
<dbReference type="SMART" id="SM00028">
    <property type="entry name" value="TPR"/>
    <property type="match status" value="2"/>
</dbReference>
<sequence length="644" mass="72512">MEGVEDLKNKGNQLYAKGDLEGSIEAYQTCLKQLESVPASEARTKLLVVLYTNLSLAYLDKQDYEKSGAASQEAIALDATALKPRLRWMAARQQAGYVFEAFVYSLLHVRPLLREQRERGQLSSQEATRILAGAEDDIAKELGVSGLSQDIELWEYRGGVDMVSRGHFKANDVLFVEKQYTSDLGESELNSLRDLTTEKIAAHFATHLRTAQEANTADYVRFRQQFHGAWPRDLSEVSDETQQKVGSHLRTLFPDLAQAPFDELLTLSLMCRYNCFHSGFFRVCALANHNCQANIAMKYSPRDHTVTMIAVSDIKPGEMLNVKYLGDAHFLMGLGKRREFLRSWLFWCGCGRCAQDALPAALQEYMRCPQCAQYTHMPVPGDTNADADPLLPLDVTCAHCQASFHWDDAHRQPFRELLARYMTSSFPDNARALATWADAQLSHVRALKVHPVNWIYRIVFYFLCLPLTSLIVKAVEQVRQPRGTPALRDVADLFGENGLRKHYIPLLAELQAEERTSPAAHCSLLDDAILSSETGGCDALKSLVVIWHLIKDFYPPYEMWSIHAAICNLVCLQLLFQSQPGVRSDGGPLSSQHALTLLQRHGPYIGTDGESKWLQLYNMYRAKVADPKNLPNLTKVKAAFHTKR</sequence>
<reference evidence="5 6" key="1">
    <citation type="journal article" date="2013" name="PLoS ONE">
        <title>Predicting the Proteins of Angomonas deanei, Strigomonas culicis and Their Respective Endosymbionts Reveals New Aspects of the Trypanosomatidae Family.</title>
        <authorList>
            <person name="Motta M.C."/>
            <person name="Martins A.C."/>
            <person name="de Souza S.S."/>
            <person name="Catta-Preta C.M."/>
            <person name="Silva R."/>
            <person name="Klein C.C."/>
            <person name="de Almeida L.G."/>
            <person name="de Lima Cunha O."/>
            <person name="Ciapina L.P."/>
            <person name="Brocchi M."/>
            <person name="Colabardini A.C."/>
            <person name="de Araujo Lima B."/>
            <person name="Machado C.R."/>
            <person name="de Almeida Soares C.M."/>
            <person name="Probst C.M."/>
            <person name="de Menezes C.B."/>
            <person name="Thompson C.E."/>
            <person name="Bartholomeu D.C."/>
            <person name="Gradia D.F."/>
            <person name="Pavoni D.P."/>
            <person name="Grisard E.C."/>
            <person name="Fantinatti-Garboggini F."/>
            <person name="Marchini F.K."/>
            <person name="Rodrigues-Luiz G.F."/>
            <person name="Wagner G."/>
            <person name="Goldman G.H."/>
            <person name="Fietto J.L."/>
            <person name="Elias M.C."/>
            <person name="Goldman M.H."/>
            <person name="Sagot M.F."/>
            <person name="Pereira M."/>
            <person name="Stoco P.H."/>
            <person name="de Mendonca-Neto R.P."/>
            <person name="Teixeira S.M."/>
            <person name="Maciel T.E."/>
            <person name="de Oliveira Mendes T.A."/>
            <person name="Urmenyi T.P."/>
            <person name="de Souza W."/>
            <person name="Schenkman S."/>
            <person name="de Vasconcelos A.T."/>
        </authorList>
    </citation>
    <scope>NUCLEOTIDE SEQUENCE [LARGE SCALE GENOMIC DNA]</scope>
</reference>
<accession>S9VKV3</accession>
<comment type="caution">
    <text evidence="5">The sequence shown here is derived from an EMBL/GenBank/DDBJ whole genome shotgun (WGS) entry which is preliminary data.</text>
</comment>
<dbReference type="PANTHER" id="PTHR46402:SF2">
    <property type="entry name" value="HISTONE-LYSINE N-TRIMETHYLTRANSFERASE SMYD5"/>
    <property type="match status" value="1"/>
</dbReference>
<protein>
    <recommendedName>
        <fullName evidence="4">SET domain-containing protein</fullName>
    </recommendedName>
</protein>
<dbReference type="Gene3D" id="1.25.40.10">
    <property type="entry name" value="Tetratricopeptide repeat domain"/>
    <property type="match status" value="1"/>
</dbReference>
<organism evidence="5 6">
    <name type="scientific">Strigomonas culicis</name>
    <dbReference type="NCBI Taxonomy" id="28005"/>
    <lineage>
        <taxon>Eukaryota</taxon>
        <taxon>Discoba</taxon>
        <taxon>Euglenozoa</taxon>
        <taxon>Kinetoplastea</taxon>
        <taxon>Metakinetoplastina</taxon>
        <taxon>Trypanosomatida</taxon>
        <taxon>Trypanosomatidae</taxon>
        <taxon>Strigomonadinae</taxon>
        <taxon>Strigomonas</taxon>
    </lineage>
</organism>
<dbReference type="GO" id="GO:0042799">
    <property type="term" value="F:histone H4K20 methyltransferase activity"/>
    <property type="evidence" value="ECO:0007669"/>
    <property type="project" value="TreeGrafter"/>
</dbReference>
<evidence type="ECO:0000313" key="5">
    <source>
        <dbReference type="EMBL" id="EPY23835.1"/>
    </source>
</evidence>
<dbReference type="EMBL" id="ATMH01007432">
    <property type="protein sequence ID" value="EPY23835.1"/>
    <property type="molecule type" value="Genomic_DNA"/>
</dbReference>
<dbReference type="GO" id="GO:0032259">
    <property type="term" value="P:methylation"/>
    <property type="evidence" value="ECO:0007669"/>
    <property type="project" value="UniProtKB-KW"/>
</dbReference>
<dbReference type="SUPFAM" id="SSF82199">
    <property type="entry name" value="SET domain"/>
    <property type="match status" value="1"/>
</dbReference>
<dbReference type="PANTHER" id="PTHR46402">
    <property type="entry name" value="SET AND MYND DOMAIN-CONTAINING PROTEIN 5"/>
    <property type="match status" value="1"/>
</dbReference>
<dbReference type="GO" id="GO:0005184">
    <property type="term" value="F:neuropeptide hormone activity"/>
    <property type="evidence" value="ECO:0007669"/>
    <property type="project" value="InterPro"/>
</dbReference>
<dbReference type="Proteomes" id="UP000015354">
    <property type="component" value="Unassembled WGS sequence"/>
</dbReference>
<evidence type="ECO:0000256" key="1">
    <source>
        <dbReference type="ARBA" id="ARBA00022603"/>
    </source>
</evidence>
<evidence type="ECO:0000256" key="3">
    <source>
        <dbReference type="ARBA" id="ARBA00022691"/>
    </source>
</evidence>
<dbReference type="InterPro" id="IPR018251">
    <property type="entry name" value="Crust_neurhormone_CS"/>
</dbReference>
<dbReference type="GO" id="GO:0005576">
    <property type="term" value="C:extracellular region"/>
    <property type="evidence" value="ECO:0007669"/>
    <property type="project" value="InterPro"/>
</dbReference>
<proteinExistence type="predicted"/>
<dbReference type="PROSITE" id="PS01250">
    <property type="entry name" value="CHH_MIH_GIH"/>
    <property type="match status" value="1"/>
</dbReference>
<gene>
    <name evidence="5" type="ORF">STCU_07432</name>
</gene>
<evidence type="ECO:0000313" key="6">
    <source>
        <dbReference type="Proteomes" id="UP000015354"/>
    </source>
</evidence>
<name>S9VKV3_9TRYP</name>
<dbReference type="AlphaFoldDB" id="S9VKV3"/>
<keyword evidence="3" id="KW-0949">S-adenosyl-L-methionine</keyword>
<dbReference type="InterPro" id="IPR001214">
    <property type="entry name" value="SET_dom"/>
</dbReference>
<keyword evidence="1" id="KW-0489">Methyltransferase</keyword>
<dbReference type="CDD" id="cd20071">
    <property type="entry name" value="SET_SMYD"/>
    <property type="match status" value="1"/>
</dbReference>
<dbReference type="InterPro" id="IPR019734">
    <property type="entry name" value="TPR_rpt"/>
</dbReference>
<evidence type="ECO:0000259" key="4">
    <source>
        <dbReference type="Pfam" id="PF00856"/>
    </source>
</evidence>
<dbReference type="Pfam" id="PF00856">
    <property type="entry name" value="SET"/>
    <property type="match status" value="1"/>
</dbReference>
<dbReference type="InterPro" id="IPR046341">
    <property type="entry name" value="SET_dom_sf"/>
</dbReference>
<keyword evidence="2" id="KW-0808">Transferase</keyword>
<dbReference type="OrthoDB" id="438641at2759"/>
<dbReference type="Gene3D" id="2.170.270.10">
    <property type="entry name" value="SET domain"/>
    <property type="match status" value="1"/>
</dbReference>
<dbReference type="GO" id="GO:0045814">
    <property type="term" value="P:negative regulation of gene expression, epigenetic"/>
    <property type="evidence" value="ECO:0007669"/>
    <property type="project" value="TreeGrafter"/>
</dbReference>
<evidence type="ECO:0000256" key="2">
    <source>
        <dbReference type="ARBA" id="ARBA00022679"/>
    </source>
</evidence>